<accession>A0A9P3UP25</accession>
<feature type="region of interest" description="Disordered" evidence="2">
    <location>
        <begin position="1"/>
        <end position="24"/>
    </location>
</feature>
<organism evidence="3 4">
    <name type="scientific">Lyophyllum shimeji</name>
    <name type="common">Hon-shimeji</name>
    <name type="synonym">Tricholoma shimeji</name>
    <dbReference type="NCBI Taxonomy" id="47721"/>
    <lineage>
        <taxon>Eukaryota</taxon>
        <taxon>Fungi</taxon>
        <taxon>Dikarya</taxon>
        <taxon>Basidiomycota</taxon>
        <taxon>Agaricomycotina</taxon>
        <taxon>Agaricomycetes</taxon>
        <taxon>Agaricomycetidae</taxon>
        <taxon>Agaricales</taxon>
        <taxon>Tricholomatineae</taxon>
        <taxon>Lyophyllaceae</taxon>
        <taxon>Lyophyllum</taxon>
    </lineage>
</organism>
<reference evidence="3" key="1">
    <citation type="submission" date="2022-07" db="EMBL/GenBank/DDBJ databases">
        <title>The genome of Lyophyllum shimeji provides insight into the initial evolution of ectomycorrhizal fungal genome.</title>
        <authorList>
            <person name="Kobayashi Y."/>
            <person name="Shibata T."/>
            <person name="Hirakawa H."/>
            <person name="Shigenobu S."/>
            <person name="Nishiyama T."/>
            <person name="Yamada A."/>
            <person name="Hasebe M."/>
            <person name="Kawaguchi M."/>
        </authorList>
    </citation>
    <scope>NUCLEOTIDE SEQUENCE</scope>
    <source>
        <strain evidence="3">AT787</strain>
    </source>
</reference>
<gene>
    <name evidence="3" type="ORF">LshimejAT787_0409220</name>
</gene>
<feature type="coiled-coil region" evidence="1">
    <location>
        <begin position="182"/>
        <end position="223"/>
    </location>
</feature>
<feature type="compositionally biased region" description="Polar residues" evidence="2">
    <location>
        <begin position="1"/>
        <end position="14"/>
    </location>
</feature>
<name>A0A9P3UP25_LYOSH</name>
<evidence type="ECO:0000313" key="4">
    <source>
        <dbReference type="Proteomes" id="UP001063166"/>
    </source>
</evidence>
<dbReference type="OrthoDB" id="3147752at2759"/>
<evidence type="ECO:0000256" key="2">
    <source>
        <dbReference type="SAM" id="MobiDB-lite"/>
    </source>
</evidence>
<keyword evidence="4" id="KW-1185">Reference proteome</keyword>
<sequence length="529" mass="59142">MTKSPESGSGSSHTNEQKSSKWSWAPAKGVVKSFGNFLAGEGGSQQKDVGEDRSFEAALHNSAEVTARCRYMSNLGPQPAVIHAQGIASEGRAVDVAVVRPDDTGELSSWEAIEPRLPPLEERGVYRQPMGSIRIENEQSTHGLDNHDDRNRQQPNAERLLAQCERDKESISETLKGTIAKLMASESRGRELEEEVRRLHDELKSTKKDLRQAEERRRDAERRQCEAEAHYEQTARLLEETTAELKGATLFLTKTDALSSADVAAMIDGLNAEIKQLAAFMADTLDERGTGREMHTPVNSNERVSNIRNVGEPLVQFLRDNRTQRLDPMAVQISLQLCLADACFMVVESWQPGNWRADDALWDVYSSIKTNSIQSVSGRWRAITRSQTQYHECQHSVFRYFRRRVREILSLAGWPSDQPENREFLGRFEERLKQIVTLALRLHKAIGDVTSGDLRAVMLPPNALFNPEVMDDAFPDDEKAVGVESSNADTIASGTTDLGLWRIEGGESIILRKPKVVRLSALEVMLGGH</sequence>
<dbReference type="Proteomes" id="UP001063166">
    <property type="component" value="Unassembled WGS sequence"/>
</dbReference>
<dbReference type="AlphaFoldDB" id="A0A9P3UP25"/>
<proteinExistence type="predicted"/>
<keyword evidence="1" id="KW-0175">Coiled coil</keyword>
<comment type="caution">
    <text evidence="3">The sequence shown here is derived from an EMBL/GenBank/DDBJ whole genome shotgun (WGS) entry which is preliminary data.</text>
</comment>
<dbReference type="SUPFAM" id="SSF57997">
    <property type="entry name" value="Tropomyosin"/>
    <property type="match status" value="1"/>
</dbReference>
<evidence type="ECO:0000256" key="1">
    <source>
        <dbReference type="SAM" id="Coils"/>
    </source>
</evidence>
<dbReference type="EMBL" id="BRPK01000004">
    <property type="protein sequence ID" value="GLB37871.1"/>
    <property type="molecule type" value="Genomic_DNA"/>
</dbReference>
<evidence type="ECO:0000313" key="3">
    <source>
        <dbReference type="EMBL" id="GLB37871.1"/>
    </source>
</evidence>
<protein>
    <submittedName>
        <fullName evidence="3">Uncharacterized protein</fullName>
    </submittedName>
</protein>